<dbReference type="FunFam" id="2.20.70.30:FF:000001">
    <property type="entry name" value="Transcription factor BTF3 homolog"/>
    <property type="match status" value="1"/>
</dbReference>
<feature type="compositionally biased region" description="Low complexity" evidence="3">
    <location>
        <begin position="75"/>
        <end position="84"/>
    </location>
</feature>
<dbReference type="eggNOG" id="KOG2240">
    <property type="taxonomic scope" value="Eukaryota"/>
</dbReference>
<feature type="compositionally biased region" description="Basic residues" evidence="3">
    <location>
        <begin position="232"/>
        <end position="247"/>
    </location>
</feature>
<feature type="compositionally biased region" description="Low complexity" evidence="3">
    <location>
        <begin position="99"/>
        <end position="110"/>
    </location>
</feature>
<keyword evidence="6" id="KW-1185">Reference proteome</keyword>
<evidence type="ECO:0000256" key="2">
    <source>
        <dbReference type="RuleBase" id="RU361272"/>
    </source>
</evidence>
<reference evidence="5" key="2">
    <citation type="submission" date="2018-05" db="EMBL/GenBank/DDBJ databases">
        <title>OmerRS3 (Oryza meridionalis Reference Sequence Version 3).</title>
        <authorList>
            <person name="Zhang J."/>
            <person name="Kudrna D."/>
            <person name="Lee S."/>
            <person name="Talag J."/>
            <person name="Welchert J."/>
            <person name="Wing R.A."/>
        </authorList>
    </citation>
    <scope>NUCLEOTIDE SEQUENCE [LARGE SCALE GENOMIC DNA]</scope>
    <source>
        <strain evidence="5">cv. OR44</strain>
    </source>
</reference>
<feature type="compositionally biased region" description="Polar residues" evidence="3">
    <location>
        <begin position="21"/>
        <end position="30"/>
    </location>
</feature>
<keyword evidence="2" id="KW-0804">Transcription</keyword>
<dbReference type="STRING" id="40149.A0A0E0EZ19"/>
<organism evidence="5">
    <name type="scientific">Oryza meridionalis</name>
    <dbReference type="NCBI Taxonomy" id="40149"/>
    <lineage>
        <taxon>Eukaryota</taxon>
        <taxon>Viridiplantae</taxon>
        <taxon>Streptophyta</taxon>
        <taxon>Embryophyta</taxon>
        <taxon>Tracheophyta</taxon>
        <taxon>Spermatophyta</taxon>
        <taxon>Magnoliopsida</taxon>
        <taxon>Liliopsida</taxon>
        <taxon>Poales</taxon>
        <taxon>Poaceae</taxon>
        <taxon>BOP clade</taxon>
        <taxon>Oryzoideae</taxon>
        <taxon>Oryzeae</taxon>
        <taxon>Oryzinae</taxon>
        <taxon>Oryza</taxon>
    </lineage>
</organism>
<proteinExistence type="inferred from homology"/>
<dbReference type="Gramene" id="OMERI10G10360.3">
    <property type="protein sequence ID" value="OMERI10G10360.3"/>
    <property type="gene ID" value="OMERI10G10360"/>
</dbReference>
<feature type="region of interest" description="Disordered" evidence="3">
    <location>
        <begin position="225"/>
        <end position="259"/>
    </location>
</feature>
<reference evidence="5" key="1">
    <citation type="submission" date="2015-04" db="UniProtKB">
        <authorList>
            <consortium name="EnsemblPlants"/>
        </authorList>
    </citation>
    <scope>IDENTIFICATION</scope>
</reference>
<dbReference type="InterPro" id="IPR039370">
    <property type="entry name" value="BTF3"/>
</dbReference>
<dbReference type="AlphaFoldDB" id="A0A0E0EZ19"/>
<accession>A0A0E0EZ19</accession>
<evidence type="ECO:0000256" key="1">
    <source>
        <dbReference type="ARBA" id="ARBA00005296"/>
    </source>
</evidence>
<comment type="similarity">
    <text evidence="1 2">Belongs to the NAC-beta family.</text>
</comment>
<feature type="domain" description="NAC-A/B" evidence="4">
    <location>
        <begin position="529"/>
        <end position="593"/>
    </location>
</feature>
<name>A0A0E0EZ19_9ORYZ</name>
<keyword evidence="2" id="KW-0805">Transcription regulation</keyword>
<dbReference type="Proteomes" id="UP000008021">
    <property type="component" value="Chromosome 10"/>
</dbReference>
<feature type="region of interest" description="Disordered" evidence="3">
    <location>
        <begin position="615"/>
        <end position="660"/>
    </location>
</feature>
<evidence type="ECO:0000256" key="3">
    <source>
        <dbReference type="SAM" id="MobiDB-lite"/>
    </source>
</evidence>
<feature type="compositionally biased region" description="Low complexity" evidence="3">
    <location>
        <begin position="618"/>
        <end position="634"/>
    </location>
</feature>
<dbReference type="EnsemblPlants" id="OMERI10G10360.3">
    <property type="protein sequence ID" value="OMERI10G10360.3"/>
    <property type="gene ID" value="OMERI10G10360"/>
</dbReference>
<dbReference type="Pfam" id="PF01849">
    <property type="entry name" value="NAC"/>
    <property type="match status" value="1"/>
</dbReference>
<dbReference type="PANTHER" id="PTHR10351">
    <property type="entry name" value="TRANSCRIPTION FACTOR BTF3 FAMILY MEMBER"/>
    <property type="match status" value="1"/>
</dbReference>
<evidence type="ECO:0000313" key="5">
    <source>
        <dbReference type="EnsemblPlants" id="OMERI10G10360.3"/>
    </source>
</evidence>
<dbReference type="Gene3D" id="2.20.70.30">
    <property type="entry name" value="Nascent polypeptide-associated complex domain"/>
    <property type="match status" value="1"/>
</dbReference>
<feature type="region of interest" description="Disordered" evidence="3">
    <location>
        <begin position="336"/>
        <end position="373"/>
    </location>
</feature>
<protein>
    <recommendedName>
        <fullName evidence="2">Nascent polypeptide-associated complex subunit beta</fullName>
    </recommendedName>
</protein>
<dbReference type="PROSITE" id="PS51151">
    <property type="entry name" value="NAC_AB"/>
    <property type="match status" value="1"/>
</dbReference>
<dbReference type="HOGENOM" id="CLU_516205_0_0_1"/>
<sequence length="660" mass="72539">MNLFLPCSARFSRASGREQTTESPYSQQRRPGNVGPRPNHLLRPPPPPSRRSPPSRRAAVTGVLSCCFRPPRTLASDSSRRPSQSPRPPRPRLPERSPSRSSSPAAYAAAPIPSTGAGALLLPPPKMAEACTVSQDNGRRCLPAWMLKPNDEVSKTRYRSEPVLESNKQPADLDQIKPAKRKRGKQVKIVDEEDADELGALQPCQGWKKVRRKCVDAVKDDNGESARITNKNARKVSRRSAPKNSGKRKLEPEVSSSGSIDDDIELTVEDLLSIAEEYVKADRLKQHEVKTTKTARYNENRCSPSISTEADIGGSIINARSMMGLPDTTRNFTSMKGLPDTTMNAQSMKGLPDTSETNTAPSEPSRDEINKQQVQQCTPSFTATCDVAQDMLNIFFGPLLSKCSGYEKKPEVVQDANHATEKKDLSCDVQMQGEHATEKKHLSCDVQRQEEHATEKKGLSCDIQRQEEHATEKKDLSCDVQRQGLVTKKKSSLKDKMNVDKLKKMAGAVRTGGKGSVRRKKKAVHKTTTTDDKRLQSTLKRVGVNTIPGIEEVNIFKDDVVIQFLNPKVQASIGANTWVVSGTPQTKKLQDLLPSIINQLGPDNLDNLRRLAEQFQKQAPGASGEEAGASAGAAQDDDDDVPELVPGETFEEAAEEKKES</sequence>
<dbReference type="InterPro" id="IPR038187">
    <property type="entry name" value="NAC_A/B_dom_sf"/>
</dbReference>
<dbReference type="CDD" id="cd22055">
    <property type="entry name" value="NAC_BTF3"/>
    <property type="match status" value="1"/>
</dbReference>
<evidence type="ECO:0000313" key="6">
    <source>
        <dbReference type="Proteomes" id="UP000008021"/>
    </source>
</evidence>
<feature type="region of interest" description="Disordered" evidence="3">
    <location>
        <begin position="1"/>
        <end position="110"/>
    </location>
</feature>
<evidence type="ECO:0000259" key="4">
    <source>
        <dbReference type="PROSITE" id="PS51151"/>
    </source>
</evidence>
<dbReference type="InterPro" id="IPR002715">
    <property type="entry name" value="Nas_poly-pep-assoc_cplx_dom"/>
</dbReference>
<comment type="subunit">
    <text evidence="2">Part of the nascent polypeptide-associated complex (NAC).</text>
</comment>
<dbReference type="SMART" id="SM01407">
    <property type="entry name" value="NAC"/>
    <property type="match status" value="1"/>
</dbReference>